<dbReference type="AlphaFoldDB" id="A0A839DPM5"/>
<comment type="caution">
    <text evidence="2">The sequence shown here is derived from an EMBL/GenBank/DDBJ whole genome shotgun (WGS) entry which is preliminary data.</text>
</comment>
<dbReference type="Proteomes" id="UP000569329">
    <property type="component" value="Unassembled WGS sequence"/>
</dbReference>
<accession>A0A839DPM5</accession>
<evidence type="ECO:0000313" key="2">
    <source>
        <dbReference type="EMBL" id="MBA8823444.1"/>
    </source>
</evidence>
<dbReference type="Pfam" id="PF01526">
    <property type="entry name" value="DDE_Tnp_Tn3"/>
    <property type="match status" value="1"/>
</dbReference>
<organism evidence="2 3">
    <name type="scientific">Halosaccharopolyspora lacisalsi</name>
    <dbReference type="NCBI Taxonomy" id="1000566"/>
    <lineage>
        <taxon>Bacteria</taxon>
        <taxon>Bacillati</taxon>
        <taxon>Actinomycetota</taxon>
        <taxon>Actinomycetes</taxon>
        <taxon>Pseudonocardiales</taxon>
        <taxon>Pseudonocardiaceae</taxon>
        <taxon>Halosaccharopolyspora</taxon>
    </lineage>
</organism>
<protein>
    <recommendedName>
        <fullName evidence="1">Tn3 transposase DDE domain-containing protein</fullName>
    </recommendedName>
</protein>
<reference evidence="2 3" key="1">
    <citation type="submission" date="2020-07" db="EMBL/GenBank/DDBJ databases">
        <title>Sequencing the genomes of 1000 actinobacteria strains.</title>
        <authorList>
            <person name="Klenk H.-P."/>
        </authorList>
    </citation>
    <scope>NUCLEOTIDE SEQUENCE [LARGE SCALE GENOMIC DNA]</scope>
    <source>
        <strain evidence="2 3">DSM 45975</strain>
    </source>
</reference>
<name>A0A839DPM5_9PSEU</name>
<evidence type="ECO:0000313" key="3">
    <source>
        <dbReference type="Proteomes" id="UP000569329"/>
    </source>
</evidence>
<dbReference type="InterPro" id="IPR002513">
    <property type="entry name" value="Tn3_Tnp_DDE_dom"/>
</dbReference>
<keyword evidence="3" id="KW-1185">Reference proteome</keyword>
<dbReference type="GO" id="GO:0004803">
    <property type="term" value="F:transposase activity"/>
    <property type="evidence" value="ECO:0007669"/>
    <property type="project" value="InterPro"/>
</dbReference>
<proteinExistence type="predicted"/>
<dbReference type="RefSeq" id="WP_220479479.1">
    <property type="nucleotide sequence ID" value="NZ_JACGWZ010000001.1"/>
</dbReference>
<dbReference type="GO" id="GO:0006313">
    <property type="term" value="P:DNA transposition"/>
    <property type="evidence" value="ECO:0007669"/>
    <property type="project" value="InterPro"/>
</dbReference>
<dbReference type="EMBL" id="JACGWZ010000001">
    <property type="protein sequence ID" value="MBA8823444.1"/>
    <property type="molecule type" value="Genomic_DNA"/>
</dbReference>
<evidence type="ECO:0000259" key="1">
    <source>
        <dbReference type="Pfam" id="PF01526"/>
    </source>
</evidence>
<sequence length="490" mass="54762">MSLGQVWAEIEAVVPRSELAEALTAVVELAGPPDSDADEAWRAELVKRFATVRPFLPLLCEVIRFDAAPDGQRVLAALRDLPRLWGGGRNKVARSEIDEQLLIGSWRHLVLHAPELEPGTVDWRAYTFCVLEQFHRCLRRRDIFAVNSSKWGDPRAKLLAGSAWITAKPVVLSSLGLPPDPAQHLDERAEALDATFREVTAGLPDNTAVRFDEQGRLHLAALPAEAEPPSLENLRVLTSRMLPRVDLPEVLLEVFSWTGAAEAFTSITGGEARLADLPDQKLWRVDTKADYGPFSTAARGRIDLDRVRRHWEDILRVVASIHTGAVRAHDVIRMLSRDGHPTPLGEAIAHYGRIEKTLHVQRMVDDTGYRRDIKAQANLQEGRHALARRIFHGQRGELRQRYYEGMEDQLGALGLVLNAIVLFNTRYRDAAIAELRAGGYEVRDEDAARLSPFVRGHINMLGRYSFLAPDLAGALHPLRDPSEPDEEEIN</sequence>
<gene>
    <name evidence="2" type="ORF">FHX42_000773</name>
</gene>
<feature type="domain" description="Tn3 transposase DDE" evidence="1">
    <location>
        <begin position="272"/>
        <end position="464"/>
    </location>
</feature>